<evidence type="ECO:0000313" key="2">
    <source>
        <dbReference type="Proteomes" id="UP000032289"/>
    </source>
</evidence>
<accession>A0A0D1LZ41</accession>
<sequence length="160" mass="17687">MPRKSYESESDAVLSLTPPHHLGKIASAMWRKMVPVLNASNKMAPLDKNLVEMYASQYEIYRNAYEDIKENGQVTKVYKTVVNPVTGDVIANDMTGYKRNPSTQIYSDAIKQLKSLGSELGLSPASRAELMQLSLDDGKDKPSATEQLQALLNGGDYDES</sequence>
<gene>
    <name evidence="1" type="ORF">ab3b_01364</name>
</gene>
<dbReference type="PATRIC" id="fig|137591.24.peg.1335"/>
<dbReference type="RefSeq" id="WP_043941331.1">
    <property type="nucleotide sequence ID" value="NZ_JWHT01000032.1"/>
</dbReference>
<evidence type="ECO:0000313" key="1">
    <source>
        <dbReference type="EMBL" id="KIU23787.1"/>
    </source>
</evidence>
<dbReference type="Proteomes" id="UP000032289">
    <property type="component" value="Unassembled WGS sequence"/>
</dbReference>
<dbReference type="EMBL" id="JWHT01000032">
    <property type="protein sequence ID" value="KIU23787.1"/>
    <property type="molecule type" value="Genomic_DNA"/>
</dbReference>
<dbReference type="NCBIfam" id="TIGR01558">
    <property type="entry name" value="sm_term_P27"/>
    <property type="match status" value="1"/>
</dbReference>
<name>A0A0D1LZ41_9LACO</name>
<proteinExistence type="predicted"/>
<dbReference type="InterPro" id="IPR006448">
    <property type="entry name" value="Phage_term_ssu_P27"/>
</dbReference>
<reference evidence="1 2" key="1">
    <citation type="journal article" date="2015" name="Microbiology (Mosc.)">
        <title>Genomics of the Weissella cibaria species with an examination of its metabolic traits.</title>
        <authorList>
            <person name="Lynch K.M."/>
            <person name="Lucid A."/>
            <person name="Arendt E.K."/>
            <person name="Sleator R.D."/>
            <person name="Lucey B."/>
            <person name="Coffey A."/>
        </authorList>
    </citation>
    <scope>NUCLEOTIDE SEQUENCE [LARGE SCALE GENOMIC DNA]</scope>
    <source>
        <strain evidence="1 2">AB3b</strain>
    </source>
</reference>
<protein>
    <submittedName>
        <fullName evidence="1">Putative phage terminase, small subunit, P27 family</fullName>
    </submittedName>
</protein>
<organism evidence="1 2">
    <name type="scientific">Weissella cibaria</name>
    <dbReference type="NCBI Taxonomy" id="137591"/>
    <lineage>
        <taxon>Bacteria</taxon>
        <taxon>Bacillati</taxon>
        <taxon>Bacillota</taxon>
        <taxon>Bacilli</taxon>
        <taxon>Lactobacillales</taxon>
        <taxon>Lactobacillaceae</taxon>
        <taxon>Weissella</taxon>
    </lineage>
</organism>
<dbReference type="Pfam" id="PF05119">
    <property type="entry name" value="Terminase_4"/>
    <property type="match status" value="1"/>
</dbReference>
<comment type="caution">
    <text evidence="1">The sequence shown here is derived from an EMBL/GenBank/DDBJ whole genome shotgun (WGS) entry which is preliminary data.</text>
</comment>
<dbReference type="AlphaFoldDB" id="A0A0D1LZ41"/>